<dbReference type="GO" id="GO:0017136">
    <property type="term" value="F:histone deacetylase activity, NAD-dependent"/>
    <property type="evidence" value="ECO:0007669"/>
    <property type="project" value="TreeGrafter"/>
</dbReference>
<organism evidence="2 3">
    <name type="scientific">Caballeronia calidae</name>
    <dbReference type="NCBI Taxonomy" id="1777139"/>
    <lineage>
        <taxon>Bacteria</taxon>
        <taxon>Pseudomonadati</taxon>
        <taxon>Pseudomonadota</taxon>
        <taxon>Betaproteobacteria</taxon>
        <taxon>Burkholderiales</taxon>
        <taxon>Burkholderiaceae</taxon>
        <taxon>Caballeronia</taxon>
    </lineage>
</organism>
<sequence length="161" mass="17407">MKQDQAILRAARLIRSADAIVIAAGAGMSVDSGLPAFRGSDGLWTKLLPEGMKEREIGSLTQADCFTTKPVQAWTFYGRALEVCRNATPHEGYRLIQAWAAHARHGAFAPTRAMSTATFKPLASPRIAWSNATAPSTRCNARSLAAARYGPDRVKTHSHSN</sequence>
<keyword evidence="1" id="KW-0808">Transferase</keyword>
<keyword evidence="3" id="KW-1185">Reference proteome</keyword>
<proteinExistence type="predicted"/>
<dbReference type="InterPro" id="IPR029035">
    <property type="entry name" value="DHS-like_NAD/FAD-binding_dom"/>
</dbReference>
<dbReference type="AlphaFoldDB" id="A0A158EFI0"/>
<dbReference type="InterPro" id="IPR026591">
    <property type="entry name" value="Sirtuin_cat_small_dom_sf"/>
</dbReference>
<reference evidence="2" key="1">
    <citation type="submission" date="2016-01" db="EMBL/GenBank/DDBJ databases">
        <authorList>
            <person name="Peeters C."/>
        </authorList>
    </citation>
    <scope>NUCLEOTIDE SEQUENCE</scope>
    <source>
        <strain evidence="2">LMG 29321</strain>
    </source>
</reference>
<name>A0A158EFI0_9BURK</name>
<comment type="caution">
    <text evidence="2">The sequence shown here is derived from an EMBL/GenBank/DDBJ whole genome shotgun (WGS) entry which is preliminary data.</text>
</comment>
<dbReference type="Proteomes" id="UP000071859">
    <property type="component" value="Unassembled WGS sequence"/>
</dbReference>
<dbReference type="InterPro" id="IPR050134">
    <property type="entry name" value="NAD-dep_sirtuin_deacylases"/>
</dbReference>
<dbReference type="InterPro" id="IPR003000">
    <property type="entry name" value="Sirtuin"/>
</dbReference>
<evidence type="ECO:0000313" key="2">
    <source>
        <dbReference type="EMBL" id="SAL05574.1"/>
    </source>
</evidence>
<evidence type="ECO:0000313" key="3">
    <source>
        <dbReference type="Proteomes" id="UP000071859"/>
    </source>
</evidence>
<dbReference type="PANTHER" id="PTHR11085:SF4">
    <property type="entry name" value="NAD-DEPENDENT PROTEIN DEACYLASE"/>
    <property type="match status" value="1"/>
</dbReference>
<evidence type="ECO:0000256" key="1">
    <source>
        <dbReference type="ARBA" id="ARBA00022679"/>
    </source>
</evidence>
<dbReference type="SUPFAM" id="SSF52467">
    <property type="entry name" value="DHS-like NAD/FAD-binding domain"/>
    <property type="match status" value="1"/>
</dbReference>
<dbReference type="Gene3D" id="3.30.1600.10">
    <property type="entry name" value="SIR2/SIRT2 'Small Domain"/>
    <property type="match status" value="1"/>
</dbReference>
<dbReference type="Gene3D" id="3.40.50.1220">
    <property type="entry name" value="TPP-binding domain"/>
    <property type="match status" value="1"/>
</dbReference>
<dbReference type="GO" id="GO:0070403">
    <property type="term" value="F:NAD+ binding"/>
    <property type="evidence" value="ECO:0007669"/>
    <property type="project" value="InterPro"/>
</dbReference>
<accession>A0A158EFI0</accession>
<protein>
    <submittedName>
        <fullName evidence="2">Silent information regulator protein Sir2</fullName>
    </submittedName>
</protein>
<dbReference type="PANTHER" id="PTHR11085">
    <property type="entry name" value="NAD-DEPENDENT PROTEIN DEACYLASE SIRTUIN-5, MITOCHONDRIAL-RELATED"/>
    <property type="match status" value="1"/>
</dbReference>
<gene>
    <name evidence="2" type="ORF">AWB78_07577</name>
</gene>
<dbReference type="Pfam" id="PF02146">
    <property type="entry name" value="SIR2"/>
    <property type="match status" value="1"/>
</dbReference>
<dbReference type="EMBL" id="FCOX02000084">
    <property type="protein sequence ID" value="SAL05574.1"/>
    <property type="molecule type" value="Genomic_DNA"/>
</dbReference>